<comment type="caution">
    <text evidence="2">The sequence shown here is derived from an EMBL/GenBank/DDBJ whole genome shotgun (WGS) entry which is preliminary data.</text>
</comment>
<proteinExistence type="predicted"/>
<reference evidence="2 3" key="1">
    <citation type="journal article" date="2016" name="Nat. Commun.">
        <title>Thousands of microbial genomes shed light on interconnected biogeochemical processes in an aquifer system.</title>
        <authorList>
            <person name="Anantharaman K."/>
            <person name="Brown C.T."/>
            <person name="Hug L.A."/>
            <person name="Sharon I."/>
            <person name="Castelle C.J."/>
            <person name="Probst A.J."/>
            <person name="Thomas B.C."/>
            <person name="Singh A."/>
            <person name="Wilkins M.J."/>
            <person name="Karaoz U."/>
            <person name="Brodie E.L."/>
            <person name="Williams K.H."/>
            <person name="Hubbard S.S."/>
            <person name="Banfield J.F."/>
        </authorList>
    </citation>
    <scope>NUCLEOTIDE SEQUENCE [LARGE SCALE GENOMIC DNA]</scope>
</reference>
<feature type="signal peptide" evidence="1">
    <location>
        <begin position="1"/>
        <end position="24"/>
    </location>
</feature>
<dbReference type="STRING" id="1797689.A3F24_00550"/>
<protein>
    <recommendedName>
        <fullName evidence="4">Dockerin domain-containing protein</fullName>
    </recommendedName>
</protein>
<dbReference type="InterPro" id="IPR018247">
    <property type="entry name" value="EF_Hand_1_Ca_BS"/>
</dbReference>
<feature type="chain" id="PRO_5009581735" description="Dockerin domain-containing protein" evidence="1">
    <location>
        <begin position="25"/>
        <end position="299"/>
    </location>
</feature>
<evidence type="ECO:0000313" key="3">
    <source>
        <dbReference type="Proteomes" id="UP000178515"/>
    </source>
</evidence>
<name>A0A1G1Z6F1_9BACT</name>
<dbReference type="Proteomes" id="UP000178515">
    <property type="component" value="Unassembled WGS sequence"/>
</dbReference>
<dbReference type="Gene3D" id="1.10.1330.10">
    <property type="entry name" value="Dockerin domain"/>
    <property type="match status" value="1"/>
</dbReference>
<sequence>MKLCIAIIVGILSLSLLNPPQSFAQAEIERDIGISVTIEGEVVELPQVLIGGSSGGVEVQQAKLAVKGYAYPDAGITVLKNRGVIATLLADKKGIFEKTITTDAGLATIGVWAKDASGRNSSTSSITIVLQPNTKTTISDIVVSPTISADRNKIRQGKVLKISGSTFPKSVVRLFNNFAASQVLAPVKADQNGLWAYILETKELQFGEYSLRTNSQLQDVGLLSTFSDNLNFEIAEGGNIADLNGDNKVDIVDLSILLYNWHKQVTQNHPADLNGDKTIDLNDFSILMYNWNDENRNVA</sequence>
<dbReference type="AlphaFoldDB" id="A0A1G1Z6F1"/>
<organism evidence="2 3">
    <name type="scientific">Candidatus Colwellbacteria bacterium RIFCSPHIGHO2_12_FULL_44_17</name>
    <dbReference type="NCBI Taxonomy" id="1797689"/>
    <lineage>
        <taxon>Bacteria</taxon>
        <taxon>Candidatus Colwelliibacteriota</taxon>
    </lineage>
</organism>
<dbReference type="PROSITE" id="PS00018">
    <property type="entry name" value="EF_HAND_1"/>
    <property type="match status" value="2"/>
</dbReference>
<evidence type="ECO:0008006" key="4">
    <source>
        <dbReference type="Google" id="ProtNLM"/>
    </source>
</evidence>
<evidence type="ECO:0000313" key="2">
    <source>
        <dbReference type="EMBL" id="OGY60213.1"/>
    </source>
</evidence>
<gene>
    <name evidence="2" type="ORF">A3F24_00550</name>
</gene>
<dbReference type="InterPro" id="IPR036439">
    <property type="entry name" value="Dockerin_dom_sf"/>
</dbReference>
<dbReference type="EMBL" id="MHIX01000002">
    <property type="protein sequence ID" value="OGY60213.1"/>
    <property type="molecule type" value="Genomic_DNA"/>
</dbReference>
<keyword evidence="1" id="KW-0732">Signal</keyword>
<evidence type="ECO:0000256" key="1">
    <source>
        <dbReference type="SAM" id="SignalP"/>
    </source>
</evidence>
<dbReference type="SUPFAM" id="SSF63446">
    <property type="entry name" value="Type I dockerin domain"/>
    <property type="match status" value="1"/>
</dbReference>
<dbReference type="GO" id="GO:0000272">
    <property type="term" value="P:polysaccharide catabolic process"/>
    <property type="evidence" value="ECO:0007669"/>
    <property type="project" value="InterPro"/>
</dbReference>
<accession>A0A1G1Z6F1</accession>